<dbReference type="SMART" id="SM00354">
    <property type="entry name" value="HTH_LACI"/>
    <property type="match status" value="1"/>
</dbReference>
<evidence type="ECO:0000256" key="1">
    <source>
        <dbReference type="ARBA" id="ARBA00023015"/>
    </source>
</evidence>
<evidence type="ECO:0000259" key="4">
    <source>
        <dbReference type="PROSITE" id="PS50932"/>
    </source>
</evidence>
<dbReference type="InterPro" id="IPR010982">
    <property type="entry name" value="Lambda_DNA-bd_dom_sf"/>
</dbReference>
<dbReference type="PANTHER" id="PTHR30146:SF109">
    <property type="entry name" value="HTH-TYPE TRANSCRIPTIONAL REGULATOR GALS"/>
    <property type="match status" value="1"/>
</dbReference>
<protein>
    <submittedName>
        <fullName evidence="5">LacI family transcriptional regulator</fullName>
    </submittedName>
</protein>
<keyword evidence="1" id="KW-0805">Transcription regulation</keyword>
<dbReference type="EMBL" id="JAJEPV010000025">
    <property type="protein sequence ID" value="MCC2120080.1"/>
    <property type="molecule type" value="Genomic_DNA"/>
</dbReference>
<organism evidence="5 6">
    <name type="scientific">Waltera acetigignens</name>
    <dbReference type="NCBI Taxonomy" id="2981769"/>
    <lineage>
        <taxon>Bacteria</taxon>
        <taxon>Bacillati</taxon>
        <taxon>Bacillota</taxon>
        <taxon>Clostridia</taxon>
        <taxon>Lachnospirales</taxon>
        <taxon>Lachnospiraceae</taxon>
        <taxon>Waltera</taxon>
    </lineage>
</organism>
<dbReference type="Proteomes" id="UP001197795">
    <property type="component" value="Unassembled WGS sequence"/>
</dbReference>
<dbReference type="InterPro" id="IPR046335">
    <property type="entry name" value="LacI/GalR-like_sensor"/>
</dbReference>
<dbReference type="InterPro" id="IPR000843">
    <property type="entry name" value="HTH_LacI"/>
</dbReference>
<gene>
    <name evidence="5" type="ORF">LKD75_10870</name>
</gene>
<dbReference type="RefSeq" id="WP_118504744.1">
    <property type="nucleotide sequence ID" value="NZ_JAJEPV010000025.1"/>
</dbReference>
<evidence type="ECO:0000256" key="3">
    <source>
        <dbReference type="ARBA" id="ARBA00023163"/>
    </source>
</evidence>
<evidence type="ECO:0000313" key="6">
    <source>
        <dbReference type="Proteomes" id="UP001197795"/>
    </source>
</evidence>
<dbReference type="CDD" id="cd06267">
    <property type="entry name" value="PBP1_LacI_sugar_binding-like"/>
    <property type="match status" value="1"/>
</dbReference>
<dbReference type="PROSITE" id="PS50932">
    <property type="entry name" value="HTH_LACI_2"/>
    <property type="match status" value="1"/>
</dbReference>
<keyword evidence="3" id="KW-0804">Transcription</keyword>
<dbReference type="Pfam" id="PF13377">
    <property type="entry name" value="Peripla_BP_3"/>
    <property type="match status" value="1"/>
</dbReference>
<keyword evidence="2" id="KW-0238">DNA-binding</keyword>
<sequence length="355" mass="40695">MKNVTRKDIAEKLGVSVSVVSRVINNSGYVSKEKREKVLKAAKEMGYVQNPVAMALQQNKTKQLLFFCEDLTSTYYNQMYHGMVRAAKERGYHVLTVMDENDFEMVKETITDGILFPNEMVAEAYAASVGRNYNLPAVTACFNPGMSFSKAMPAVTIDNEEVINKAIDYLIGLGHKKIGMTLPFSYGYVDLRFRYWEERMKQEIGIGYEKYIIDVQDRVKRRSNTRGIKIPCPQESGDFLCYDWFYIGKEVAEFYVSMRYKPTVILCFNDDIAFGTIEYLKKLGIRVPDDVSVMGIDGLFTRDKYTPKLTTVNMYPELQGAKCAEILIDILNGFKYKYIYKFKVSILEGESVKKL</sequence>
<dbReference type="SUPFAM" id="SSF47413">
    <property type="entry name" value="lambda repressor-like DNA-binding domains"/>
    <property type="match status" value="1"/>
</dbReference>
<reference evidence="5 6" key="1">
    <citation type="submission" date="2021-10" db="EMBL/GenBank/DDBJ databases">
        <title>Anaerobic single-cell dispensing facilitates the cultivation of human gut bacteria.</title>
        <authorList>
            <person name="Afrizal A."/>
        </authorList>
    </citation>
    <scope>NUCLEOTIDE SEQUENCE [LARGE SCALE GENOMIC DNA]</scope>
    <source>
        <strain evidence="5 6">CLA-AA-H273</strain>
    </source>
</reference>
<comment type="caution">
    <text evidence="5">The sequence shown here is derived from an EMBL/GenBank/DDBJ whole genome shotgun (WGS) entry which is preliminary data.</text>
</comment>
<dbReference type="GO" id="GO:0000976">
    <property type="term" value="F:transcription cis-regulatory region binding"/>
    <property type="evidence" value="ECO:0007669"/>
    <property type="project" value="TreeGrafter"/>
</dbReference>
<keyword evidence="6" id="KW-1185">Reference proteome</keyword>
<accession>A0AAE3A3E1</accession>
<dbReference type="CDD" id="cd01392">
    <property type="entry name" value="HTH_LacI"/>
    <property type="match status" value="1"/>
</dbReference>
<dbReference type="Gene3D" id="1.10.260.40">
    <property type="entry name" value="lambda repressor-like DNA-binding domains"/>
    <property type="match status" value="1"/>
</dbReference>
<dbReference type="Pfam" id="PF00356">
    <property type="entry name" value="LacI"/>
    <property type="match status" value="1"/>
</dbReference>
<dbReference type="SUPFAM" id="SSF53822">
    <property type="entry name" value="Periplasmic binding protein-like I"/>
    <property type="match status" value="1"/>
</dbReference>
<dbReference type="GO" id="GO:0003700">
    <property type="term" value="F:DNA-binding transcription factor activity"/>
    <property type="evidence" value="ECO:0007669"/>
    <property type="project" value="TreeGrafter"/>
</dbReference>
<evidence type="ECO:0000256" key="2">
    <source>
        <dbReference type="ARBA" id="ARBA00023125"/>
    </source>
</evidence>
<dbReference type="InterPro" id="IPR028082">
    <property type="entry name" value="Peripla_BP_I"/>
</dbReference>
<evidence type="ECO:0000313" key="5">
    <source>
        <dbReference type="EMBL" id="MCC2120080.1"/>
    </source>
</evidence>
<dbReference type="PANTHER" id="PTHR30146">
    <property type="entry name" value="LACI-RELATED TRANSCRIPTIONAL REPRESSOR"/>
    <property type="match status" value="1"/>
</dbReference>
<dbReference type="AlphaFoldDB" id="A0AAE3A3E1"/>
<proteinExistence type="predicted"/>
<name>A0AAE3A3E1_9FIRM</name>
<feature type="domain" description="HTH lacI-type" evidence="4">
    <location>
        <begin position="4"/>
        <end position="58"/>
    </location>
</feature>
<dbReference type="Gene3D" id="3.40.50.2300">
    <property type="match status" value="2"/>
</dbReference>